<keyword evidence="3" id="KW-0472">Membrane</keyword>
<keyword evidence="1" id="KW-0805">Transcription regulation</keyword>
<dbReference type="InterPro" id="IPR009057">
    <property type="entry name" value="Homeodomain-like_sf"/>
</dbReference>
<feature type="domain" description="HTH araC/xylS-type" evidence="4">
    <location>
        <begin position="454"/>
        <end position="566"/>
    </location>
</feature>
<name>A0ABP1EMN0_9FLAO</name>
<dbReference type="InterPro" id="IPR018060">
    <property type="entry name" value="HTH_AraC"/>
</dbReference>
<proteinExistence type="predicted"/>
<organism evidence="5 6">
    <name type="scientific">Tenacibaculum platacis</name>
    <dbReference type="NCBI Taxonomy" id="3137852"/>
    <lineage>
        <taxon>Bacteria</taxon>
        <taxon>Pseudomonadati</taxon>
        <taxon>Bacteroidota</taxon>
        <taxon>Flavobacteriia</taxon>
        <taxon>Flavobacteriales</taxon>
        <taxon>Flavobacteriaceae</taxon>
        <taxon>Tenacibaculum</taxon>
    </lineage>
</organism>
<keyword evidence="3" id="KW-0812">Transmembrane</keyword>
<dbReference type="SUPFAM" id="SSF46689">
    <property type="entry name" value="Homeodomain-like"/>
    <property type="match status" value="1"/>
</dbReference>
<dbReference type="EMBL" id="CAXIXY010000004">
    <property type="protein sequence ID" value="CAL2086491.1"/>
    <property type="molecule type" value="Genomic_DNA"/>
</dbReference>
<dbReference type="RefSeq" id="WP_348712207.1">
    <property type="nucleotide sequence ID" value="NZ_CAXIXY010000004.1"/>
</dbReference>
<gene>
    <name evidence="5" type="ORF">T190607A01A_20649</name>
</gene>
<evidence type="ECO:0000256" key="2">
    <source>
        <dbReference type="ARBA" id="ARBA00023163"/>
    </source>
</evidence>
<sequence>MPKLKIIIFLFCLCFLNIKKVSSQNTEAFPLIDKSYKSLKGYFQENINDSIKAKKYANAYFEKGKKDKSIHRMIYAKYLLGRCKNNFSQFHEYCDSLISDYKKNEDFDQLLKIHSEKGRVYYESNRVQESLKEFIKVKALLEKKHNDSIHNVTQIFIADIKKSYGDYDNAIKIYKSVLHSLEKDKKCENLLLKLPKRLTLSYIELKKFDSAFYYLDKGHEFYSKYATSNQRYLQHLIFLRSKIHFEKKEYNKAIEKVNRYIKLIFKDQRLLKELSASYSLLGTSFKNVKLADKAYFYYEKVDSLYSNHQVLNNDYNVVYNYLIQESKENENLELQLHYITNLLEHKNKAKNNKTEIVKSINQGYDIPELLNEKNALINSLKKKSDKNEDYKLLFSFLVVLTVLLLIYQTKRKKEYKERFLKALDRKENVTINDEKLNPSENHQKQETSELSIQQEIVEDILSKLQTFELEYGFLNNELNLNNLAETLETNSNYLSKVINHYKKQSFSNYINNLRIEFVLRELKEDELLRKYTVKALALEVGFKNAESFSKAFQKKTNIRPSYFIKELNKISA</sequence>
<keyword evidence="3" id="KW-1133">Transmembrane helix</keyword>
<dbReference type="Gene3D" id="1.10.10.60">
    <property type="entry name" value="Homeodomain-like"/>
    <property type="match status" value="2"/>
</dbReference>
<protein>
    <submittedName>
        <fullName evidence="5">HTH araC/xylS-type domain-containing protein</fullName>
    </submittedName>
</protein>
<evidence type="ECO:0000256" key="1">
    <source>
        <dbReference type="ARBA" id="ARBA00023015"/>
    </source>
</evidence>
<dbReference type="Gene3D" id="1.25.40.10">
    <property type="entry name" value="Tetratricopeptide repeat domain"/>
    <property type="match status" value="2"/>
</dbReference>
<dbReference type="Pfam" id="PF12833">
    <property type="entry name" value="HTH_18"/>
    <property type="match status" value="1"/>
</dbReference>
<dbReference type="InterPro" id="IPR011990">
    <property type="entry name" value="TPR-like_helical_dom_sf"/>
</dbReference>
<comment type="caution">
    <text evidence="5">The sequence shown here is derived from an EMBL/GenBank/DDBJ whole genome shotgun (WGS) entry which is preliminary data.</text>
</comment>
<evidence type="ECO:0000313" key="5">
    <source>
        <dbReference type="EMBL" id="CAL2086491.1"/>
    </source>
</evidence>
<evidence type="ECO:0000256" key="3">
    <source>
        <dbReference type="SAM" id="Phobius"/>
    </source>
</evidence>
<dbReference type="PROSITE" id="PS01124">
    <property type="entry name" value="HTH_ARAC_FAMILY_2"/>
    <property type="match status" value="1"/>
</dbReference>
<accession>A0ABP1EMN0</accession>
<evidence type="ECO:0000259" key="4">
    <source>
        <dbReference type="PROSITE" id="PS01124"/>
    </source>
</evidence>
<dbReference type="SUPFAM" id="SSF48452">
    <property type="entry name" value="TPR-like"/>
    <property type="match status" value="2"/>
</dbReference>
<keyword evidence="2" id="KW-0804">Transcription</keyword>
<dbReference type="Proteomes" id="UP001497416">
    <property type="component" value="Unassembled WGS sequence"/>
</dbReference>
<dbReference type="SMART" id="SM00342">
    <property type="entry name" value="HTH_ARAC"/>
    <property type="match status" value="1"/>
</dbReference>
<evidence type="ECO:0000313" key="6">
    <source>
        <dbReference type="Proteomes" id="UP001497416"/>
    </source>
</evidence>
<reference evidence="5 6" key="1">
    <citation type="submission" date="2024-05" db="EMBL/GenBank/DDBJ databases">
        <authorList>
            <person name="Duchaud E."/>
        </authorList>
    </citation>
    <scope>NUCLEOTIDE SEQUENCE [LARGE SCALE GENOMIC DNA]</scope>
    <source>
        <strain evidence="5">Ena-SAMPLE-TAB-13-05-2024-13:56:06:370-140302</strain>
    </source>
</reference>
<keyword evidence="6" id="KW-1185">Reference proteome</keyword>
<feature type="transmembrane region" description="Helical" evidence="3">
    <location>
        <begin position="390"/>
        <end position="407"/>
    </location>
</feature>